<dbReference type="Proteomes" id="UP001497535">
    <property type="component" value="Unassembled WGS sequence"/>
</dbReference>
<reference evidence="1" key="1">
    <citation type="submission" date="2023-11" db="EMBL/GenBank/DDBJ databases">
        <authorList>
            <person name="Poullet M."/>
        </authorList>
    </citation>
    <scope>NUCLEOTIDE SEQUENCE</scope>
    <source>
        <strain evidence="1">E1834</strain>
    </source>
</reference>
<keyword evidence="2" id="KW-1185">Reference proteome</keyword>
<accession>A0ACB1B4Z6</accession>
<comment type="caution">
    <text evidence="1">The sequence shown here is derived from an EMBL/GenBank/DDBJ whole genome shotgun (WGS) entry which is preliminary data.</text>
</comment>
<evidence type="ECO:0000313" key="1">
    <source>
        <dbReference type="EMBL" id="CAK5123277.1"/>
    </source>
</evidence>
<protein>
    <submittedName>
        <fullName evidence="1">Uncharacterized protein</fullName>
    </submittedName>
</protein>
<dbReference type="EMBL" id="CAVMJV010000192">
    <property type="protein sequence ID" value="CAK5123277.1"/>
    <property type="molecule type" value="Genomic_DNA"/>
</dbReference>
<proteinExistence type="predicted"/>
<evidence type="ECO:0000313" key="2">
    <source>
        <dbReference type="Proteomes" id="UP001497535"/>
    </source>
</evidence>
<gene>
    <name evidence="1" type="ORF">MENTE1834_LOCUS47445</name>
</gene>
<name>A0ACB1B4Z6_MELEN</name>
<organism evidence="1 2">
    <name type="scientific">Meloidogyne enterolobii</name>
    <name type="common">Root-knot nematode worm</name>
    <name type="synonym">Meloidogyne mayaguensis</name>
    <dbReference type="NCBI Taxonomy" id="390850"/>
    <lineage>
        <taxon>Eukaryota</taxon>
        <taxon>Metazoa</taxon>
        <taxon>Ecdysozoa</taxon>
        <taxon>Nematoda</taxon>
        <taxon>Chromadorea</taxon>
        <taxon>Rhabditida</taxon>
        <taxon>Tylenchina</taxon>
        <taxon>Tylenchomorpha</taxon>
        <taxon>Tylenchoidea</taxon>
        <taxon>Meloidogynidae</taxon>
        <taxon>Meloidogyninae</taxon>
        <taxon>Meloidogyne</taxon>
    </lineage>
</organism>
<sequence length="484" mass="55997">MKNKHFLFVLSLFLLISEILTMTIGRQRELNYIISWLNNNHLNDDFLWKLDKQLYICGKEYNKNEGDQDIEINNQISRLQFEFTIVQTTCSKQLNTNGDISYCPVNELANNKKECSFDIIKDQKEIEILDWECFSLNNDEEIIDNESDDDMFIICSKANELTNTLVDSVGRLDGLDKQGWTKFRRFVRKYGPNYTKASEVLSRFNNYVKNLGRAKKYQKKELGTAIYGETQFMDLSKDEFRKIYLPFQWPLNVENTQIAPHIEDEDLPTSWDWRTKGAVTDVKNQGQCGSCWAFSVTGNIEGQWALKKGKLQALSEQELLGLREGIVIVLIWLVMADYLYKHTKIIRIGGIEPENDYPYDAKKEHCNLNRSDLAAYINGSLQLEKDEIQMAKWLVKNGPISVGVNAFPLQFYRHGISHPLRFLCSPKMLNHGVLIVGFGQEGNKPFWIIKNSWGRNWGEHGYYRLYRGSNVCGIHEMATSAVVN</sequence>